<evidence type="ECO:0000256" key="3">
    <source>
        <dbReference type="ARBA" id="ARBA00007012"/>
    </source>
</evidence>
<evidence type="ECO:0000259" key="19">
    <source>
        <dbReference type="Pfam" id="PF00361"/>
    </source>
</evidence>
<evidence type="ECO:0000256" key="16">
    <source>
        <dbReference type="ARBA" id="ARBA00023136"/>
    </source>
</evidence>
<evidence type="ECO:0000256" key="7">
    <source>
        <dbReference type="ARBA" id="ARBA00022660"/>
    </source>
</evidence>
<keyword evidence="16 18" id="KW-0472">Membrane</keyword>
<dbReference type="EC" id="7.1.1.2" evidence="4 18"/>
<name>A0A0K0PRF2_AMBAM</name>
<protein>
    <recommendedName>
        <fullName evidence="5 18">NADH-ubiquinone oxidoreductase chain 2</fullName>
        <ecNumber evidence="4 18">7.1.1.2</ecNumber>
    </recommendedName>
</protein>
<dbReference type="EMBL" id="KP941755">
    <property type="protein sequence ID" value="AKQ50890.1"/>
    <property type="molecule type" value="Genomic_DNA"/>
</dbReference>
<reference evidence="20" key="1">
    <citation type="journal article" date="2015" name="Ticks Tick Borne Dis.">
        <title>The mitochondrial genome of the lone star tick (Amblyomma americanum).</title>
        <authorList>
            <person name="Williams-Newkirk A.J."/>
            <person name="Burroughs M."/>
            <person name="Changayil S.S."/>
            <person name="Dasch G.A."/>
        </authorList>
    </citation>
    <scope>NUCLEOTIDE SEQUENCE</scope>
</reference>
<dbReference type="CTD" id="4536"/>
<accession>A0A0K0PRF2</accession>
<feature type="domain" description="NADH:quinone oxidoreductase/Mrp antiporter transmembrane" evidence="19">
    <location>
        <begin position="21"/>
        <end position="270"/>
    </location>
</feature>
<dbReference type="PANTHER" id="PTHR46552:SF1">
    <property type="entry name" value="NADH-UBIQUINONE OXIDOREDUCTASE CHAIN 2"/>
    <property type="match status" value="1"/>
</dbReference>
<comment type="similarity">
    <text evidence="3 18">Belongs to the complex I subunit 2 family.</text>
</comment>
<keyword evidence="9 18" id="KW-0999">Mitochondrion inner membrane</keyword>
<evidence type="ECO:0000256" key="17">
    <source>
        <dbReference type="ARBA" id="ARBA00049551"/>
    </source>
</evidence>
<dbReference type="GeneID" id="25077915"/>
<keyword evidence="10 18" id="KW-1278">Translocase</keyword>
<feature type="transmembrane region" description="Helical" evidence="18">
    <location>
        <begin position="185"/>
        <end position="204"/>
    </location>
</feature>
<comment type="subcellular location">
    <subcellularLocation>
        <location evidence="2 18">Mitochondrion inner membrane</location>
        <topology evidence="2 18">Multi-pass membrane protein</topology>
    </subcellularLocation>
</comment>
<evidence type="ECO:0000256" key="15">
    <source>
        <dbReference type="ARBA" id="ARBA00023128"/>
    </source>
</evidence>
<feature type="transmembrane region" description="Helical" evidence="18">
    <location>
        <begin position="137"/>
        <end position="155"/>
    </location>
</feature>
<evidence type="ECO:0000256" key="12">
    <source>
        <dbReference type="ARBA" id="ARBA00022989"/>
    </source>
</evidence>
<gene>
    <name evidence="20" type="primary">ND2</name>
    <name evidence="20" type="ORF">VN03_02</name>
</gene>
<feature type="transmembrane region" description="Helical" evidence="18">
    <location>
        <begin position="162"/>
        <end position="179"/>
    </location>
</feature>
<evidence type="ECO:0000256" key="6">
    <source>
        <dbReference type="ARBA" id="ARBA00022448"/>
    </source>
</evidence>
<comment type="function">
    <text evidence="18">Core subunit of the mitochondrial membrane respiratory chain NADH dehydrogenase (Complex I) which catalyzes electron transfer from NADH through the respiratory chain, using ubiquinone as an electron acceptor. Essential for the catalytic activity and assembly of complex I.</text>
</comment>
<evidence type="ECO:0000256" key="2">
    <source>
        <dbReference type="ARBA" id="ARBA00004448"/>
    </source>
</evidence>
<feature type="transmembrane region" description="Helical" evidence="18">
    <location>
        <begin position="6"/>
        <end position="31"/>
    </location>
</feature>
<dbReference type="GO" id="GO:0008137">
    <property type="term" value="F:NADH dehydrogenase (ubiquinone) activity"/>
    <property type="evidence" value="ECO:0007669"/>
    <property type="project" value="UniProtKB-EC"/>
</dbReference>
<evidence type="ECO:0000256" key="18">
    <source>
        <dbReference type="RuleBase" id="RU003403"/>
    </source>
</evidence>
<feature type="transmembrane region" description="Helical" evidence="18">
    <location>
        <begin position="260"/>
        <end position="283"/>
    </location>
</feature>
<dbReference type="GO" id="GO:0005743">
    <property type="term" value="C:mitochondrial inner membrane"/>
    <property type="evidence" value="ECO:0007669"/>
    <property type="project" value="UniProtKB-SubCell"/>
</dbReference>
<keyword evidence="11 18" id="KW-0249">Electron transport</keyword>
<geneLocation type="mitochondrion" evidence="20"/>
<feature type="transmembrane region" description="Helical" evidence="18">
    <location>
        <begin position="225"/>
        <end position="254"/>
    </location>
</feature>
<evidence type="ECO:0000256" key="1">
    <source>
        <dbReference type="ARBA" id="ARBA00003257"/>
    </source>
</evidence>
<proteinExistence type="inferred from homology"/>
<dbReference type="RefSeq" id="YP_009159617.1">
    <property type="nucleotide sequence ID" value="NC_027609.1"/>
</dbReference>
<keyword evidence="13 18" id="KW-0520">NAD</keyword>
<dbReference type="AlphaFoldDB" id="A0A0K0PRF2"/>
<evidence type="ECO:0000256" key="14">
    <source>
        <dbReference type="ARBA" id="ARBA00023075"/>
    </source>
</evidence>
<dbReference type="PRINTS" id="PR01436">
    <property type="entry name" value="NADHDHGNASE2"/>
</dbReference>
<feature type="transmembrane region" description="Helical" evidence="18">
    <location>
        <begin position="303"/>
        <end position="320"/>
    </location>
</feature>
<keyword evidence="12 18" id="KW-1133">Transmembrane helix</keyword>
<sequence>MFFKNMMMWLILLTIFISFSSSSWFIFWLMMEMNLLLFIPILNNKKIINSNLMITYFIIQSFSSSLFFFSSLNFLILESVLFKSIMNVSMMIKLALIPFHFWLTSLSEMINFPSLFMLLTMQKLIPLFVLTNFLMKFMIFFILISSLLGSLLALNSKTFKKILIFSSISHQGWVLSLIFVKSNFWISYMLIYSILIYKISFLLKKMNFNYIMDFFNLNKNYSNKISLIFMMMSLGGMPPFLGFLIKLISIFFLIQNSSVTVTILIISSMINIFFYMRILTPTLFLNYLNTKNLFKNKTMNKNFIFNLNMILCIFILNLMII</sequence>
<dbReference type="InterPro" id="IPR003917">
    <property type="entry name" value="NADH_UbQ_OxRdtase_chain2"/>
</dbReference>
<comment type="function">
    <text evidence="1">Core subunit of the mitochondrial membrane respiratory chain NADH dehydrogenase (Complex I) that is believed to belong to the minimal assembly required for catalysis. Complex I functions in the transfer of electrons from NADH to the respiratory chain. The immediate electron acceptor for the enzyme is believed to be ubiquinone.</text>
</comment>
<organism evidence="20">
    <name type="scientific">Amblyomma americanum</name>
    <name type="common">Lone star tick</name>
    <dbReference type="NCBI Taxonomy" id="6943"/>
    <lineage>
        <taxon>Eukaryota</taxon>
        <taxon>Metazoa</taxon>
        <taxon>Ecdysozoa</taxon>
        <taxon>Arthropoda</taxon>
        <taxon>Chelicerata</taxon>
        <taxon>Arachnida</taxon>
        <taxon>Acari</taxon>
        <taxon>Parasitiformes</taxon>
        <taxon>Ixodida</taxon>
        <taxon>Ixodoidea</taxon>
        <taxon>Ixodidae</taxon>
        <taxon>Amblyomminae</taxon>
        <taxon>Amblyomma</taxon>
    </lineage>
</organism>
<evidence type="ECO:0000256" key="10">
    <source>
        <dbReference type="ARBA" id="ARBA00022967"/>
    </source>
</evidence>
<evidence type="ECO:0000256" key="13">
    <source>
        <dbReference type="ARBA" id="ARBA00023027"/>
    </source>
</evidence>
<keyword evidence="7 18" id="KW-0679">Respiratory chain</keyword>
<keyword evidence="15 18" id="KW-0496">Mitochondrion</keyword>
<evidence type="ECO:0000256" key="4">
    <source>
        <dbReference type="ARBA" id="ARBA00012944"/>
    </source>
</evidence>
<evidence type="ECO:0000256" key="8">
    <source>
        <dbReference type="ARBA" id="ARBA00022692"/>
    </source>
</evidence>
<feature type="transmembrane region" description="Helical" evidence="18">
    <location>
        <begin position="52"/>
        <end position="72"/>
    </location>
</feature>
<evidence type="ECO:0000256" key="5">
    <source>
        <dbReference type="ARBA" id="ARBA00021008"/>
    </source>
</evidence>
<comment type="catalytic activity">
    <reaction evidence="17 18">
        <text>a ubiquinone + NADH + 5 H(+)(in) = a ubiquinol + NAD(+) + 4 H(+)(out)</text>
        <dbReference type="Rhea" id="RHEA:29091"/>
        <dbReference type="Rhea" id="RHEA-COMP:9565"/>
        <dbReference type="Rhea" id="RHEA-COMP:9566"/>
        <dbReference type="ChEBI" id="CHEBI:15378"/>
        <dbReference type="ChEBI" id="CHEBI:16389"/>
        <dbReference type="ChEBI" id="CHEBI:17976"/>
        <dbReference type="ChEBI" id="CHEBI:57540"/>
        <dbReference type="ChEBI" id="CHEBI:57945"/>
        <dbReference type="EC" id="7.1.1.2"/>
    </reaction>
</comment>
<dbReference type="PANTHER" id="PTHR46552">
    <property type="entry name" value="NADH-UBIQUINONE OXIDOREDUCTASE CHAIN 2"/>
    <property type="match status" value="1"/>
</dbReference>
<keyword evidence="14 18" id="KW-0830">Ubiquinone</keyword>
<keyword evidence="6" id="KW-0813">Transport</keyword>
<dbReference type="InterPro" id="IPR001750">
    <property type="entry name" value="ND/Mrp_TM"/>
</dbReference>
<keyword evidence="8 18" id="KW-0812">Transmembrane</keyword>
<dbReference type="Pfam" id="PF00361">
    <property type="entry name" value="Proton_antipo_M"/>
    <property type="match status" value="1"/>
</dbReference>
<evidence type="ECO:0000313" key="20">
    <source>
        <dbReference type="EMBL" id="AKQ50890.1"/>
    </source>
</evidence>
<evidence type="ECO:0000256" key="11">
    <source>
        <dbReference type="ARBA" id="ARBA00022982"/>
    </source>
</evidence>
<evidence type="ECO:0000256" key="9">
    <source>
        <dbReference type="ARBA" id="ARBA00022792"/>
    </source>
</evidence>
<dbReference type="GO" id="GO:0006120">
    <property type="term" value="P:mitochondrial electron transport, NADH to ubiquinone"/>
    <property type="evidence" value="ECO:0007669"/>
    <property type="project" value="InterPro"/>
</dbReference>
<dbReference type="InterPro" id="IPR050175">
    <property type="entry name" value="Complex_I_Subunit_2"/>
</dbReference>